<evidence type="ECO:0000313" key="2">
    <source>
        <dbReference type="Proteomes" id="UP000501648"/>
    </source>
</evidence>
<dbReference type="EMBL" id="CP008956">
    <property type="protein sequence ID" value="QJQ00379.1"/>
    <property type="molecule type" value="Genomic_DNA"/>
</dbReference>
<accession>A0A6M3ZP68</accession>
<protein>
    <submittedName>
        <fullName evidence="1">Uncharacterized protein</fullName>
    </submittedName>
</protein>
<organism evidence="1 2">
    <name type="scientific">Herbaspirillum rubrisubalbicans Os34</name>
    <dbReference type="NCBI Taxonomy" id="1235827"/>
    <lineage>
        <taxon>Bacteria</taxon>
        <taxon>Pseudomonadati</taxon>
        <taxon>Pseudomonadota</taxon>
        <taxon>Betaproteobacteria</taxon>
        <taxon>Burkholderiales</taxon>
        <taxon>Oxalobacteraceae</taxon>
        <taxon>Herbaspirillum</taxon>
    </lineage>
</organism>
<sequence length="115" mass="12972">MKTCLNQVTITLVISNEHHSLHVRKICRGGFSIQFNDCTLKDIFSERLVLRHSQSILNLLHRISSCTLLGQLFSKSLFFSNFILVQLTVIQINIECASSPCATSNCSTDPRRCSE</sequence>
<name>A0A6M3ZP68_9BURK</name>
<proteinExistence type="predicted"/>
<gene>
    <name evidence="1" type="ORF">C798_09080</name>
</gene>
<dbReference type="AlphaFoldDB" id="A0A6M3ZP68"/>
<dbReference type="Proteomes" id="UP000501648">
    <property type="component" value="Chromosome"/>
</dbReference>
<evidence type="ECO:0000313" key="1">
    <source>
        <dbReference type="EMBL" id="QJQ00379.1"/>
    </source>
</evidence>
<reference evidence="1 2" key="1">
    <citation type="journal article" date="2012" name="J. Bacteriol.">
        <title>Genome sequence of the pathogenic Herbaspirillum seropedicae strain Os34, isolated from rice roots.</title>
        <authorList>
            <person name="Ye W."/>
            <person name="Ye S."/>
            <person name="Liu J."/>
            <person name="Chang S."/>
            <person name="Chen M."/>
            <person name="Zhu B."/>
            <person name="Guo L."/>
            <person name="An Q."/>
        </authorList>
    </citation>
    <scope>NUCLEOTIDE SEQUENCE [LARGE SCALE GENOMIC DNA]</scope>
    <source>
        <strain evidence="1 2">Os34</strain>
    </source>
</reference>